<evidence type="ECO:0000313" key="3">
    <source>
        <dbReference type="Proteomes" id="UP000291334"/>
    </source>
</evidence>
<gene>
    <name evidence="2" type="ORF">DNK34_17320</name>
</gene>
<comment type="caution">
    <text evidence="2">The sequence shown here is derived from an EMBL/GenBank/DDBJ whole genome shotgun (WGS) entry which is preliminary data.</text>
</comment>
<proteinExistence type="predicted"/>
<dbReference type="InterPro" id="IPR044855">
    <property type="entry name" value="CoA-Trfase_III_dom3_sf"/>
</dbReference>
<dbReference type="PANTHER" id="PTHR48207:SF3">
    <property type="entry name" value="SUCCINATE--HYDROXYMETHYLGLUTARATE COA-TRANSFERASE"/>
    <property type="match status" value="1"/>
</dbReference>
<dbReference type="Pfam" id="PF02515">
    <property type="entry name" value="CoA_transf_3"/>
    <property type="match status" value="1"/>
</dbReference>
<dbReference type="SUPFAM" id="SSF89796">
    <property type="entry name" value="CoA-transferase family III (CaiB/BaiF)"/>
    <property type="match status" value="1"/>
</dbReference>
<dbReference type="RefSeq" id="WP_131175575.1">
    <property type="nucleotide sequence ID" value="NZ_QJUM01000021.1"/>
</dbReference>
<accession>A0ABY1Z530</accession>
<dbReference type="GO" id="GO:0016740">
    <property type="term" value="F:transferase activity"/>
    <property type="evidence" value="ECO:0007669"/>
    <property type="project" value="UniProtKB-KW"/>
</dbReference>
<dbReference type="EMBL" id="QJUM01000021">
    <property type="protein sequence ID" value="TBV03013.1"/>
    <property type="molecule type" value="Genomic_DNA"/>
</dbReference>
<dbReference type="InterPro" id="IPR003673">
    <property type="entry name" value="CoA-Trfase_fam_III"/>
</dbReference>
<reference evidence="2 3" key="1">
    <citation type="submission" date="2018-06" db="EMBL/GenBank/DDBJ databases">
        <title>Three novel Pseudomonas species isolated from symptomatic oak.</title>
        <authorList>
            <person name="Bueno-Gonzalez V."/>
            <person name="Brady C."/>
        </authorList>
    </citation>
    <scope>NUCLEOTIDE SEQUENCE [LARGE SCALE GENOMIC DNA]</scope>
    <source>
        <strain evidence="2 3">P26B</strain>
    </source>
</reference>
<dbReference type="PANTHER" id="PTHR48207">
    <property type="entry name" value="SUCCINATE--HYDROXYMETHYLGLUTARATE COA-TRANSFERASE"/>
    <property type="match status" value="1"/>
</dbReference>
<dbReference type="Gene3D" id="3.40.50.10540">
    <property type="entry name" value="Crotonobetainyl-coa:carnitine coa-transferase, domain 1"/>
    <property type="match status" value="1"/>
</dbReference>
<protein>
    <submittedName>
        <fullName evidence="2">CoA transferase</fullName>
    </submittedName>
</protein>
<keyword evidence="1 2" id="KW-0808">Transferase</keyword>
<evidence type="ECO:0000256" key="1">
    <source>
        <dbReference type="ARBA" id="ARBA00022679"/>
    </source>
</evidence>
<keyword evidence="3" id="KW-1185">Reference proteome</keyword>
<dbReference type="Gene3D" id="3.30.1540.10">
    <property type="entry name" value="formyl-coa transferase, domain 3"/>
    <property type="match status" value="1"/>
</dbReference>
<evidence type="ECO:0000313" key="2">
    <source>
        <dbReference type="EMBL" id="TBV03013.1"/>
    </source>
</evidence>
<dbReference type="InterPro" id="IPR050483">
    <property type="entry name" value="CoA-transferase_III_domain"/>
</dbReference>
<sequence>MISPLKGIRVLDLTNVLAGPFCCHQLAHMGADVIKVEVPGSGDLARQLGADAELNQKFMGVSFLAQNPGKRSLTLNLKNAEAREVFLKLVASADVLVENFRPGVMTRLGLGYETLKAVNPKLIYCAISGFGQDGPLHDLPAYDQIIQGMSGVMSITGAPENAPYRVGYPISDTVGGITAAFAITSVLADRQRSEGCFLDISMLEASLATMGWAVSNFLVAGRVPQPMGNDNVTASPSGTFRTASGPLNIAANKQEQFEAVCRVVGREELIADPRFAKRQARLQHRDELTRLLEEALSTRPADEWWALLVAAGVPSGPVYQVPEVLEHPQIRDRGMIAHFERVPGVERPVSLLRTGIKINRQAPSVSTPPPQLGEHTDSILAELGYSDEQIHSLREEHAL</sequence>
<dbReference type="InterPro" id="IPR023606">
    <property type="entry name" value="CoA-Trfase_III_dom_1_sf"/>
</dbReference>
<name>A0ABY1Z530_9GAMM</name>
<organism evidence="2 3">
    <name type="scientific">Phytopseudomonas dryadis</name>
    <dbReference type="NCBI Taxonomy" id="2487520"/>
    <lineage>
        <taxon>Bacteria</taxon>
        <taxon>Pseudomonadati</taxon>
        <taxon>Pseudomonadota</taxon>
        <taxon>Gammaproteobacteria</taxon>
        <taxon>Pseudomonadales</taxon>
        <taxon>Pseudomonadaceae</taxon>
        <taxon>Phytopseudomonas</taxon>
    </lineage>
</organism>
<dbReference type="Proteomes" id="UP000291334">
    <property type="component" value="Unassembled WGS sequence"/>
</dbReference>